<proteinExistence type="predicted"/>
<dbReference type="EMBL" id="CP015519">
    <property type="protein sequence ID" value="APG26483.1"/>
    <property type="molecule type" value="Genomic_DNA"/>
</dbReference>
<protein>
    <submittedName>
        <fullName evidence="1">TIGR00725 family protein</fullName>
    </submittedName>
</protein>
<dbReference type="AlphaFoldDB" id="A0A1L3GKK8"/>
<dbReference type="PANTHER" id="PTHR43393">
    <property type="entry name" value="CYTOKININ RIBOSIDE 5'-MONOPHOSPHATE PHOSPHORIBOHYDROLASE"/>
    <property type="match status" value="1"/>
</dbReference>
<evidence type="ECO:0000313" key="1">
    <source>
        <dbReference type="EMBL" id="APG26483.1"/>
    </source>
</evidence>
<dbReference type="NCBIfam" id="TIGR00725">
    <property type="entry name" value="TIGR00725 family protein"/>
    <property type="match status" value="1"/>
</dbReference>
<organism evidence="1 2">
    <name type="scientific">Syntrophotalea acetylenivorans</name>
    <dbReference type="NCBI Taxonomy" id="1842532"/>
    <lineage>
        <taxon>Bacteria</taxon>
        <taxon>Pseudomonadati</taxon>
        <taxon>Thermodesulfobacteriota</taxon>
        <taxon>Desulfuromonadia</taxon>
        <taxon>Desulfuromonadales</taxon>
        <taxon>Syntrophotaleaceae</taxon>
        <taxon>Syntrophotalea</taxon>
    </lineage>
</organism>
<dbReference type="InterPro" id="IPR005268">
    <property type="entry name" value="CHP00725"/>
</dbReference>
<dbReference type="PANTHER" id="PTHR43393:SF3">
    <property type="entry name" value="LYSINE DECARBOXYLASE-LIKE PROTEIN"/>
    <property type="match status" value="1"/>
</dbReference>
<dbReference type="InterPro" id="IPR041164">
    <property type="entry name" value="LDcluster4"/>
</dbReference>
<dbReference type="RefSeq" id="WP_072282443.1">
    <property type="nucleotide sequence ID" value="NZ_CP015519.1"/>
</dbReference>
<gene>
    <name evidence="1" type="ORF">A7E78_00530</name>
</gene>
<evidence type="ECO:0000313" key="2">
    <source>
        <dbReference type="Proteomes" id="UP000182517"/>
    </source>
</evidence>
<dbReference type="Proteomes" id="UP000182517">
    <property type="component" value="Chromosome"/>
</dbReference>
<dbReference type="GO" id="GO:0005829">
    <property type="term" value="C:cytosol"/>
    <property type="evidence" value="ECO:0007669"/>
    <property type="project" value="TreeGrafter"/>
</dbReference>
<dbReference type="InterPro" id="IPR052341">
    <property type="entry name" value="LOG_family_nucleotidases"/>
</dbReference>
<sequence>MRKTIIGVIGAGQVSDTGYAVAREVGRRIGEGGAVLVCGGLSGVMEAACQGCNEVGGETLGLLPGGDAAMANPYVTLAVPTNMGHARNVIIAHTAQALIAVEGEYGTLSEIAVALKLGKPVVALNSWPGIEGVIEASSAEEAVEIALQLATGQGEA</sequence>
<dbReference type="KEGG" id="pef:A7E78_00530"/>
<dbReference type="OrthoDB" id="9794039at2"/>
<dbReference type="Pfam" id="PF18306">
    <property type="entry name" value="LDcluster4"/>
    <property type="match status" value="1"/>
</dbReference>
<dbReference type="STRING" id="1842532.A7E78_00530"/>
<dbReference type="Gene3D" id="3.40.50.450">
    <property type="match status" value="1"/>
</dbReference>
<keyword evidence="2" id="KW-1185">Reference proteome</keyword>
<dbReference type="SUPFAM" id="SSF102405">
    <property type="entry name" value="MCP/YpsA-like"/>
    <property type="match status" value="1"/>
</dbReference>
<accession>A0A1L3GKK8</accession>
<name>A0A1L3GKK8_9BACT</name>
<reference evidence="1 2" key="1">
    <citation type="journal article" date="2017" name="Genome Announc.">
        <title>Complete Genome Sequences of Two Acetylene-Fermenting Pelobacter acetylenicus Strains.</title>
        <authorList>
            <person name="Sutton J.M."/>
            <person name="Baesman S.M."/>
            <person name="Fierst J.L."/>
            <person name="Poret-Peterson A.T."/>
            <person name="Oremland R.S."/>
            <person name="Dunlap D.S."/>
            <person name="Akob D.M."/>
        </authorList>
    </citation>
    <scope>NUCLEOTIDE SEQUENCE [LARGE SCALE GENOMIC DNA]</scope>
    <source>
        <strain evidence="1 2">SFB93</strain>
    </source>
</reference>